<accession>A0ABV7WIT6</accession>
<proteinExistence type="inferred from homology"/>
<sequence>MSVDRLTPREAAAAAGVSRLSARKLFRALGYADADDEPVLGETELQVLRIATRLVRDGTLDERTVLDLARAVGRSVDRLATWQVETLAERVGGDPATTHLLLRQVSPDLEELLGLVWRRLADDAVERVLVPAGEVFSRAVGFADVVGWTQMVSTLDEPELAALVRRFGDVAGDAVADHGGRVIKTVGDEVMFSSGSAEDAARTALTLSRAFEEDPFVPGVRVGFAYGQVVARLGDLFGTTVNLASRVSRLAGAGDVLTDARTAGMLTGTTGLRLRTLGPRQVRGVGPVALVSVETPGQRTGEGGYAPGEHG</sequence>
<dbReference type="EC" id="4.6.1.-" evidence="3"/>
<dbReference type="InterPro" id="IPR001054">
    <property type="entry name" value="A/G_cyclase"/>
</dbReference>
<gene>
    <name evidence="3" type="ORF">ACFOLH_13200</name>
</gene>
<dbReference type="Proteomes" id="UP001595685">
    <property type="component" value="Unassembled WGS sequence"/>
</dbReference>
<evidence type="ECO:0000313" key="3">
    <source>
        <dbReference type="EMBL" id="MFC3689299.1"/>
    </source>
</evidence>
<dbReference type="CDD" id="cd07302">
    <property type="entry name" value="CHD"/>
    <property type="match status" value="1"/>
</dbReference>
<protein>
    <submittedName>
        <fullName evidence="3">Adenylate/guanylate cyclase domain-containing protein</fullName>
        <ecNumber evidence="3">4.6.1.-</ecNumber>
    </submittedName>
</protein>
<evidence type="ECO:0000259" key="2">
    <source>
        <dbReference type="PROSITE" id="PS50125"/>
    </source>
</evidence>
<dbReference type="EMBL" id="JBHRWW010000009">
    <property type="protein sequence ID" value="MFC3689299.1"/>
    <property type="molecule type" value="Genomic_DNA"/>
</dbReference>
<organism evidence="3 4">
    <name type="scientific">Aquipuribacter hungaricus</name>
    <dbReference type="NCBI Taxonomy" id="545624"/>
    <lineage>
        <taxon>Bacteria</taxon>
        <taxon>Bacillati</taxon>
        <taxon>Actinomycetota</taxon>
        <taxon>Actinomycetes</taxon>
        <taxon>Micrococcales</taxon>
        <taxon>Intrasporangiaceae</taxon>
        <taxon>Aquipuribacter</taxon>
    </lineage>
</organism>
<dbReference type="Pfam" id="PF00211">
    <property type="entry name" value="Guanylate_cyc"/>
    <property type="match status" value="1"/>
</dbReference>
<dbReference type="PANTHER" id="PTHR43081">
    <property type="entry name" value="ADENYLATE CYCLASE, TERMINAL-DIFFERENTIATION SPECIFIC-RELATED"/>
    <property type="match status" value="1"/>
</dbReference>
<keyword evidence="3" id="KW-0456">Lyase</keyword>
<dbReference type="InterPro" id="IPR029787">
    <property type="entry name" value="Nucleotide_cyclase"/>
</dbReference>
<dbReference type="PROSITE" id="PS50125">
    <property type="entry name" value="GUANYLATE_CYCLASE_2"/>
    <property type="match status" value="1"/>
</dbReference>
<comment type="caution">
    <text evidence="3">The sequence shown here is derived from an EMBL/GenBank/DDBJ whole genome shotgun (WGS) entry which is preliminary data.</text>
</comment>
<name>A0ABV7WIT6_9MICO</name>
<dbReference type="InterPro" id="IPR050697">
    <property type="entry name" value="Adenylyl/Guanylyl_Cyclase_3/4"/>
</dbReference>
<evidence type="ECO:0000256" key="1">
    <source>
        <dbReference type="ARBA" id="ARBA00005381"/>
    </source>
</evidence>
<evidence type="ECO:0000313" key="4">
    <source>
        <dbReference type="Proteomes" id="UP001595685"/>
    </source>
</evidence>
<dbReference type="Gene3D" id="3.30.70.1230">
    <property type="entry name" value="Nucleotide cyclase"/>
    <property type="match status" value="1"/>
</dbReference>
<reference evidence="4" key="1">
    <citation type="journal article" date="2019" name="Int. J. Syst. Evol. Microbiol.">
        <title>The Global Catalogue of Microorganisms (GCM) 10K type strain sequencing project: providing services to taxonomists for standard genome sequencing and annotation.</title>
        <authorList>
            <consortium name="The Broad Institute Genomics Platform"/>
            <consortium name="The Broad Institute Genome Sequencing Center for Infectious Disease"/>
            <person name="Wu L."/>
            <person name="Ma J."/>
        </authorList>
    </citation>
    <scope>NUCLEOTIDE SEQUENCE [LARGE SCALE GENOMIC DNA]</scope>
    <source>
        <strain evidence="4">NCAIM B.02333</strain>
    </source>
</reference>
<dbReference type="SUPFAM" id="SSF55073">
    <property type="entry name" value="Nucleotide cyclase"/>
    <property type="match status" value="1"/>
</dbReference>
<dbReference type="RefSeq" id="WP_340295637.1">
    <property type="nucleotide sequence ID" value="NZ_JBBEOI010000272.1"/>
</dbReference>
<feature type="domain" description="Guanylate cyclase" evidence="2">
    <location>
        <begin position="139"/>
        <end position="248"/>
    </location>
</feature>
<comment type="similarity">
    <text evidence="1">Belongs to the adenylyl cyclase class-3 family.</text>
</comment>
<dbReference type="SMART" id="SM00044">
    <property type="entry name" value="CYCc"/>
    <property type="match status" value="1"/>
</dbReference>
<dbReference type="PANTHER" id="PTHR43081:SF1">
    <property type="entry name" value="ADENYLATE CYCLASE, TERMINAL-DIFFERENTIATION SPECIFIC"/>
    <property type="match status" value="1"/>
</dbReference>
<dbReference type="GO" id="GO:0016829">
    <property type="term" value="F:lyase activity"/>
    <property type="evidence" value="ECO:0007669"/>
    <property type="project" value="UniProtKB-KW"/>
</dbReference>
<keyword evidence="4" id="KW-1185">Reference proteome</keyword>